<keyword evidence="1" id="KW-1133">Transmembrane helix</keyword>
<evidence type="ECO:0000313" key="2">
    <source>
        <dbReference type="EMBL" id="JAH14772.1"/>
    </source>
</evidence>
<reference evidence="2" key="1">
    <citation type="submission" date="2014-11" db="EMBL/GenBank/DDBJ databases">
        <authorList>
            <person name="Amaro Gonzalez C."/>
        </authorList>
    </citation>
    <scope>NUCLEOTIDE SEQUENCE</scope>
</reference>
<keyword evidence="1" id="KW-0812">Transmembrane</keyword>
<proteinExistence type="predicted"/>
<dbReference type="AlphaFoldDB" id="A0A0E9QE64"/>
<organism evidence="2">
    <name type="scientific">Anguilla anguilla</name>
    <name type="common">European freshwater eel</name>
    <name type="synonym">Muraena anguilla</name>
    <dbReference type="NCBI Taxonomy" id="7936"/>
    <lineage>
        <taxon>Eukaryota</taxon>
        <taxon>Metazoa</taxon>
        <taxon>Chordata</taxon>
        <taxon>Craniata</taxon>
        <taxon>Vertebrata</taxon>
        <taxon>Euteleostomi</taxon>
        <taxon>Actinopterygii</taxon>
        <taxon>Neopterygii</taxon>
        <taxon>Teleostei</taxon>
        <taxon>Anguilliformes</taxon>
        <taxon>Anguillidae</taxon>
        <taxon>Anguilla</taxon>
    </lineage>
</organism>
<sequence length="66" mass="7179">MCGVAMQCDFMYDVMLYYGVIVMQCFVLLGDVLWCAAVYDVMGCGLLSARAQGSGFGTASFPLFQI</sequence>
<name>A0A0E9QE64_ANGAN</name>
<keyword evidence="1" id="KW-0472">Membrane</keyword>
<evidence type="ECO:0000256" key="1">
    <source>
        <dbReference type="SAM" id="Phobius"/>
    </source>
</evidence>
<feature type="transmembrane region" description="Helical" evidence="1">
    <location>
        <begin position="15"/>
        <end position="39"/>
    </location>
</feature>
<accession>A0A0E9QE64</accession>
<dbReference type="EMBL" id="GBXM01093805">
    <property type="protein sequence ID" value="JAH14772.1"/>
    <property type="molecule type" value="Transcribed_RNA"/>
</dbReference>
<protein>
    <submittedName>
        <fullName evidence="2">Uncharacterized protein</fullName>
    </submittedName>
</protein>
<reference evidence="2" key="2">
    <citation type="journal article" date="2015" name="Fish Shellfish Immunol.">
        <title>Early steps in the European eel (Anguilla anguilla)-Vibrio vulnificus interaction in the gills: Role of the RtxA13 toxin.</title>
        <authorList>
            <person name="Callol A."/>
            <person name="Pajuelo D."/>
            <person name="Ebbesson L."/>
            <person name="Teles M."/>
            <person name="MacKenzie S."/>
            <person name="Amaro C."/>
        </authorList>
    </citation>
    <scope>NUCLEOTIDE SEQUENCE</scope>
</reference>